<organism evidence="2 3">
    <name type="scientific">Lysobacter firmicutimachus</name>
    <dbReference type="NCBI Taxonomy" id="1792846"/>
    <lineage>
        <taxon>Bacteria</taxon>
        <taxon>Pseudomonadati</taxon>
        <taxon>Pseudomonadota</taxon>
        <taxon>Gammaproteobacteria</taxon>
        <taxon>Lysobacterales</taxon>
        <taxon>Lysobacteraceae</taxon>
        <taxon>Lysobacter</taxon>
    </lineage>
</organism>
<reference evidence="2 3" key="1">
    <citation type="submission" date="2024-02" db="EMBL/GenBank/DDBJ databases">
        <title>Lysobacter Genome Sequencing and Mining.</title>
        <authorList>
            <person name="Bierman J."/>
            <person name="Walker M.C."/>
        </authorList>
    </citation>
    <scope>NUCLEOTIDE SEQUENCE [LARGE SCALE GENOMIC DNA]</scope>
    <source>
        <strain evidence="2 3">PB6250</strain>
    </source>
</reference>
<dbReference type="EMBL" id="JBANDL010000002">
    <property type="protein sequence ID" value="MEI2453451.1"/>
    <property type="molecule type" value="Genomic_DNA"/>
</dbReference>
<name>A0ABU8CXF2_9GAMM</name>
<protein>
    <submittedName>
        <fullName evidence="2">Zinc-dependent metalloprotease family protein</fullName>
    </submittedName>
</protein>
<gene>
    <name evidence="2" type="ORF">V2J18_02040</name>
</gene>
<keyword evidence="2" id="KW-0482">Metalloprotease</keyword>
<evidence type="ECO:0000313" key="2">
    <source>
        <dbReference type="EMBL" id="MEI2453451.1"/>
    </source>
</evidence>
<feature type="domain" description="Metalloprotease StcE beta-sandwich" evidence="1">
    <location>
        <begin position="181"/>
        <end position="248"/>
    </location>
</feature>
<dbReference type="Proteomes" id="UP001387215">
    <property type="component" value="Unassembled WGS sequence"/>
</dbReference>
<dbReference type="Pfam" id="PF20944">
    <property type="entry name" value="StcE_b-sandwich"/>
    <property type="match status" value="3"/>
</dbReference>
<evidence type="ECO:0000313" key="3">
    <source>
        <dbReference type="Proteomes" id="UP001387215"/>
    </source>
</evidence>
<accession>A0ABU8CXF2</accession>
<dbReference type="RefSeq" id="WP_336130768.1">
    <property type="nucleotide sequence ID" value="NZ_JBANDL010000002.1"/>
</dbReference>
<feature type="domain" description="Metalloprotease StcE beta-sandwich" evidence="1">
    <location>
        <begin position="90"/>
        <end position="152"/>
    </location>
</feature>
<dbReference type="Gene3D" id="2.60.120.1230">
    <property type="match status" value="3"/>
</dbReference>
<keyword evidence="2" id="KW-0378">Hydrolase</keyword>
<sequence length="480" mass="50352">MAGIDFSLSNGNWAPEIVLPDAAPDGSLITIGSSAVWGSSITNGAEAMPVGQGDLFAFVREEGGWTYITDPESLDCKGSECALPSNLRRIKFLLSNGNWAQDIVLPGAAAEGASITIQSSAGWSSTISNGASDVAISQGDTFQFVRSGAAWVSPVSKVEKTLLQFGCTDGSASCSLPTMSSPVTKVAVGNSNWSSTVRLPATARPGDVVVIRNDASNSVGVVAGDATLETLATGSVGRYFRDGDGGWTSAYPVKVLLVYSSQAADAAGGASEEELRLARLLDFTNTALENSAANFYLVAAETIQYDLAATTLAAAYEEGIGQLKNGASDLALYRATYQADMVVYEGALGTSDGCGRAFTSPAYASDYMYPEWIQDSKESMLAVISLHAWCDDFVMPHEVGHLAGLMHEGTANTYPARIYAKGASNVGDLMGKRGAGVEVIPYFSNPRLYTSTGLRMGEPGLVDSVRAMNENAPTISNFYP</sequence>
<keyword evidence="2" id="KW-0645">Protease</keyword>
<dbReference type="GO" id="GO:0008237">
    <property type="term" value="F:metallopeptidase activity"/>
    <property type="evidence" value="ECO:0007669"/>
    <property type="project" value="UniProtKB-KW"/>
</dbReference>
<keyword evidence="3" id="KW-1185">Reference proteome</keyword>
<comment type="caution">
    <text evidence="2">The sequence shown here is derived from an EMBL/GenBank/DDBJ whole genome shotgun (WGS) entry which is preliminary data.</text>
</comment>
<dbReference type="InterPro" id="IPR048990">
    <property type="entry name" value="StcE_b-sandwich"/>
</dbReference>
<dbReference type="SUPFAM" id="SSF55486">
    <property type="entry name" value="Metalloproteases ('zincins'), catalytic domain"/>
    <property type="match status" value="1"/>
</dbReference>
<proteinExistence type="predicted"/>
<evidence type="ECO:0000259" key="1">
    <source>
        <dbReference type="Pfam" id="PF20944"/>
    </source>
</evidence>
<dbReference type="Pfam" id="PF13582">
    <property type="entry name" value="Reprolysin_3"/>
    <property type="match status" value="1"/>
</dbReference>
<feature type="domain" description="Metalloprotease StcE beta-sandwich" evidence="1">
    <location>
        <begin position="5"/>
        <end position="66"/>
    </location>
</feature>